<feature type="domain" description="Fido" evidence="1">
    <location>
        <begin position="86"/>
        <end position="213"/>
    </location>
</feature>
<evidence type="ECO:0000313" key="3">
    <source>
        <dbReference type="Proteomes" id="UP000569914"/>
    </source>
</evidence>
<dbReference type="SUPFAM" id="SSF140931">
    <property type="entry name" value="Fic-like"/>
    <property type="match status" value="1"/>
</dbReference>
<name>A0A7Y9I7K0_9ACTN</name>
<sequence length="231" mass="23718">MTEPDPLIALSGLEGVPSAVAAARDAVDAVLRDRGLRRIAPELQARALLDAARANAELSADPEGLLPGAVRAAGELHDLAGSILRAPGQAIARAHTLVAHGLVPPDQLGRIRPEAGERLAGLQRLLTAPSEAPGLVLAAVAHAELATVAPFGVGDGIVARVVEQAVLVARGVDPLGVVPVPVGHRDLGEEYRARLTGYAEVSGVGPWIAYVARAVTRAAERLAIRLGESAP</sequence>
<dbReference type="PROSITE" id="PS51459">
    <property type="entry name" value="FIDO"/>
    <property type="match status" value="1"/>
</dbReference>
<reference evidence="2 3" key="1">
    <citation type="submission" date="2020-07" db="EMBL/GenBank/DDBJ databases">
        <title>Sequencing the genomes of 1000 actinobacteria strains.</title>
        <authorList>
            <person name="Klenk H.-P."/>
        </authorList>
    </citation>
    <scope>NUCLEOTIDE SEQUENCE [LARGE SCALE GENOMIC DNA]</scope>
    <source>
        <strain evidence="2 3">DSM 22083</strain>
    </source>
</reference>
<evidence type="ECO:0000259" key="1">
    <source>
        <dbReference type="PROSITE" id="PS51459"/>
    </source>
</evidence>
<dbReference type="AlphaFoldDB" id="A0A7Y9I7K0"/>
<dbReference type="Proteomes" id="UP000569914">
    <property type="component" value="Unassembled WGS sequence"/>
</dbReference>
<dbReference type="Gene3D" id="1.10.3290.10">
    <property type="entry name" value="Fido-like domain"/>
    <property type="match status" value="1"/>
</dbReference>
<evidence type="ECO:0000313" key="2">
    <source>
        <dbReference type="EMBL" id="NYE71622.1"/>
    </source>
</evidence>
<accession>A0A7Y9I7K0</accession>
<dbReference type="InterPro" id="IPR003812">
    <property type="entry name" value="Fido"/>
</dbReference>
<protein>
    <recommendedName>
        <fullName evidence="1">Fido domain-containing protein</fullName>
    </recommendedName>
</protein>
<gene>
    <name evidence="2" type="ORF">BKA15_002951</name>
</gene>
<proteinExistence type="predicted"/>
<organism evidence="2 3">
    <name type="scientific">Microlunatus parietis</name>
    <dbReference type="NCBI Taxonomy" id="682979"/>
    <lineage>
        <taxon>Bacteria</taxon>
        <taxon>Bacillati</taxon>
        <taxon>Actinomycetota</taxon>
        <taxon>Actinomycetes</taxon>
        <taxon>Propionibacteriales</taxon>
        <taxon>Propionibacteriaceae</taxon>
        <taxon>Microlunatus</taxon>
    </lineage>
</organism>
<keyword evidence="3" id="KW-1185">Reference proteome</keyword>
<dbReference type="EMBL" id="JACCBU010000001">
    <property type="protein sequence ID" value="NYE71622.1"/>
    <property type="molecule type" value="Genomic_DNA"/>
</dbReference>
<dbReference type="RefSeq" id="WP_179751901.1">
    <property type="nucleotide sequence ID" value="NZ_JACCBU010000001.1"/>
</dbReference>
<comment type="caution">
    <text evidence="2">The sequence shown here is derived from an EMBL/GenBank/DDBJ whole genome shotgun (WGS) entry which is preliminary data.</text>
</comment>
<dbReference type="InterPro" id="IPR036597">
    <property type="entry name" value="Fido-like_dom_sf"/>
</dbReference>